<dbReference type="EMBL" id="SCWA01000018">
    <property type="protein sequence ID" value="TDL94306.1"/>
    <property type="molecule type" value="Genomic_DNA"/>
</dbReference>
<dbReference type="RefSeq" id="WP_133432573.1">
    <property type="nucleotide sequence ID" value="NZ_SCWA01000018.1"/>
</dbReference>
<evidence type="ECO:0000256" key="1">
    <source>
        <dbReference type="SAM" id="Coils"/>
    </source>
</evidence>
<dbReference type="Proteomes" id="UP000295310">
    <property type="component" value="Unassembled WGS sequence"/>
</dbReference>
<protein>
    <submittedName>
        <fullName evidence="2">Uncharacterized protein</fullName>
    </submittedName>
</protein>
<evidence type="ECO:0000313" key="2">
    <source>
        <dbReference type="EMBL" id="TDL94306.1"/>
    </source>
</evidence>
<proteinExistence type="predicted"/>
<name>A0A4V3BD52_9STAP</name>
<evidence type="ECO:0000313" key="3">
    <source>
        <dbReference type="Proteomes" id="UP000295310"/>
    </source>
</evidence>
<feature type="coiled-coil region" evidence="1">
    <location>
        <begin position="194"/>
        <end position="235"/>
    </location>
</feature>
<reference evidence="2 3" key="1">
    <citation type="submission" date="2019-01" db="EMBL/GenBank/DDBJ databases">
        <title>Draft genome sequences of the type strains of six Macrococcus species.</title>
        <authorList>
            <person name="Mazhar S."/>
            <person name="Altermann E."/>
            <person name="Hill C."/>
            <person name="Mcauliffe O."/>
        </authorList>
    </citation>
    <scope>NUCLEOTIDE SEQUENCE [LARGE SCALE GENOMIC DNA]</scope>
    <source>
        <strain evidence="2 3">CCM4811</strain>
    </source>
</reference>
<accession>A0A4V3BD52</accession>
<organism evidence="2 3">
    <name type="scientific">Macrococcus brunensis</name>
    <dbReference type="NCBI Taxonomy" id="198483"/>
    <lineage>
        <taxon>Bacteria</taxon>
        <taxon>Bacillati</taxon>
        <taxon>Bacillota</taxon>
        <taxon>Bacilli</taxon>
        <taxon>Bacillales</taxon>
        <taxon>Staphylococcaceae</taxon>
        <taxon>Macrococcus</taxon>
    </lineage>
</organism>
<comment type="caution">
    <text evidence="2">The sequence shown here is derived from an EMBL/GenBank/DDBJ whole genome shotgun (WGS) entry which is preliminary data.</text>
</comment>
<keyword evidence="1" id="KW-0175">Coiled coil</keyword>
<dbReference type="AlphaFoldDB" id="A0A4V3BD52"/>
<gene>
    <name evidence="2" type="ORF">ERX27_09355</name>
</gene>
<keyword evidence="3" id="KW-1185">Reference proteome</keyword>
<sequence length="312" mass="37731">MNLKIPEKVGRYHKLIVKHRDYEREEKRLKKEADRNPHRYSVYMNRDKPVVLNTWHISDTTLPKYYLICDTLFKALEEAGCSIAVDKERILVNIKTDQEVTDIFDKSNIGHTVYADQFTIALHFRDKNIRTKNAEGKYPSHIDEPTGYFRCEVTGRYPWDDRNYGIEKTFQGKYEVDELIKLIFSRIFELAKLLHEAKIEHDKEVAERKRKEAELERLKKNREREFQAIKELIYEYKMDKELHALTEFIKRKKVPKATMEEVLWYKKTLKWLENENHIENGLNEYQHEDLIKYLLDETFTKDIKFNDNSYRW</sequence>
<dbReference type="OrthoDB" id="2396834at2"/>